<dbReference type="Proteomes" id="UP000676336">
    <property type="component" value="Unassembled WGS sequence"/>
</dbReference>
<accession>A0A8S3JDL7</accession>
<reference evidence="1" key="1">
    <citation type="submission" date="2021-02" db="EMBL/GenBank/DDBJ databases">
        <authorList>
            <person name="Nowell W R."/>
        </authorList>
    </citation>
    <scope>NUCLEOTIDE SEQUENCE</scope>
</reference>
<evidence type="ECO:0000313" key="1">
    <source>
        <dbReference type="EMBL" id="CAF5215326.1"/>
    </source>
</evidence>
<dbReference type="AlphaFoldDB" id="A0A8S3JDL7"/>
<proteinExistence type="predicted"/>
<sequence>GKGLQSKYSNFILLPPPVQNQKVILDVVFDCKGRIDGHWRDTRYCDVFHACLAGEQKRSYGCKQDGFYASRWCNVFYRCFTGIATSFLCPKMPSGSRLWWVQHGSPQSIAQETAACTWPCETSRRCSSPGGIVVDSSSTVTESQQEAETVFTQSLCTSASDGSI</sequence>
<evidence type="ECO:0008006" key="3">
    <source>
        <dbReference type="Google" id="ProtNLM"/>
    </source>
</evidence>
<evidence type="ECO:0000313" key="2">
    <source>
        <dbReference type="Proteomes" id="UP000676336"/>
    </source>
</evidence>
<organism evidence="1 2">
    <name type="scientific">Rotaria magnacalcarata</name>
    <dbReference type="NCBI Taxonomy" id="392030"/>
    <lineage>
        <taxon>Eukaryota</taxon>
        <taxon>Metazoa</taxon>
        <taxon>Spiralia</taxon>
        <taxon>Gnathifera</taxon>
        <taxon>Rotifera</taxon>
        <taxon>Eurotatoria</taxon>
        <taxon>Bdelloidea</taxon>
        <taxon>Philodinida</taxon>
        <taxon>Philodinidae</taxon>
        <taxon>Rotaria</taxon>
    </lineage>
</organism>
<feature type="non-terminal residue" evidence="1">
    <location>
        <position position="1"/>
    </location>
</feature>
<comment type="caution">
    <text evidence="1">The sequence shown here is derived from an EMBL/GenBank/DDBJ whole genome shotgun (WGS) entry which is preliminary data.</text>
</comment>
<dbReference type="EMBL" id="CAJOBI010342805">
    <property type="protein sequence ID" value="CAF5215326.1"/>
    <property type="molecule type" value="Genomic_DNA"/>
</dbReference>
<feature type="non-terminal residue" evidence="1">
    <location>
        <position position="164"/>
    </location>
</feature>
<gene>
    <name evidence="1" type="ORF">SMN809_LOCUS79540</name>
</gene>
<protein>
    <recommendedName>
        <fullName evidence="3">Chitin-binding type-2 domain-containing protein</fullName>
    </recommendedName>
</protein>
<name>A0A8S3JDL7_9BILA</name>